<gene>
    <name evidence="4" type="ORF">KPSA1_04985</name>
</gene>
<keyword evidence="2" id="KW-0479">Metal-binding</keyword>
<keyword evidence="3" id="KW-0378">Hydrolase</keyword>
<dbReference type="Gene3D" id="3.40.630.10">
    <property type="entry name" value="Zn peptidases"/>
    <property type="match status" value="1"/>
</dbReference>
<evidence type="ECO:0000313" key="5">
    <source>
        <dbReference type="Proteomes" id="UP000247480"/>
    </source>
</evidence>
<dbReference type="Gene3D" id="3.30.70.360">
    <property type="match status" value="1"/>
</dbReference>
<protein>
    <submittedName>
        <fullName evidence="4">Acetylornithine deacetylase/Succinyl-diaminopimelate desuccinylase or related deacylase</fullName>
    </submittedName>
</protein>
<dbReference type="NCBIfam" id="NF005478">
    <property type="entry name" value="PRK07079.1"/>
    <property type="match status" value="1"/>
</dbReference>
<dbReference type="Pfam" id="PF01546">
    <property type="entry name" value="Peptidase_M20"/>
    <property type="match status" value="1"/>
</dbReference>
<evidence type="ECO:0000256" key="1">
    <source>
        <dbReference type="ARBA" id="ARBA00022670"/>
    </source>
</evidence>
<comment type="caution">
    <text evidence="4">The sequence shown here is derived from an EMBL/GenBank/DDBJ whole genome shotgun (WGS) entry which is preliminary data.</text>
</comment>
<dbReference type="Proteomes" id="UP000247480">
    <property type="component" value="Unassembled WGS sequence"/>
</dbReference>
<dbReference type="EMBL" id="BGJZ01000244">
    <property type="protein sequence ID" value="GBH11544.1"/>
    <property type="molecule type" value="Genomic_DNA"/>
</dbReference>
<evidence type="ECO:0000256" key="3">
    <source>
        <dbReference type="ARBA" id="ARBA00022801"/>
    </source>
</evidence>
<dbReference type="PANTHER" id="PTHR43270:SF12">
    <property type="entry name" value="SUCCINYL-DIAMINOPIMELATE DESUCCINYLASE"/>
    <property type="match status" value="1"/>
</dbReference>
<keyword evidence="1" id="KW-0645">Protease</keyword>
<dbReference type="InterPro" id="IPR051458">
    <property type="entry name" value="Cyt/Met_Dipeptidase"/>
</dbReference>
<organism evidence="4 5">
    <name type="scientific">Pseudomonas syringae pv. actinidiae</name>
    <dbReference type="NCBI Taxonomy" id="103796"/>
    <lineage>
        <taxon>Bacteria</taxon>
        <taxon>Pseudomonadati</taxon>
        <taxon>Pseudomonadota</taxon>
        <taxon>Gammaproteobacteria</taxon>
        <taxon>Pseudomonadales</taxon>
        <taxon>Pseudomonadaceae</taxon>
        <taxon>Pseudomonas</taxon>
        <taxon>Pseudomonas syringae</taxon>
    </lineage>
</organism>
<dbReference type="SUPFAM" id="SSF53187">
    <property type="entry name" value="Zn-dependent exopeptidases"/>
    <property type="match status" value="1"/>
</dbReference>
<dbReference type="PANTHER" id="PTHR43270">
    <property type="entry name" value="BETA-ALA-HIS DIPEPTIDASE"/>
    <property type="match status" value="1"/>
</dbReference>
<dbReference type="GO" id="GO:0008233">
    <property type="term" value="F:peptidase activity"/>
    <property type="evidence" value="ECO:0007669"/>
    <property type="project" value="UniProtKB-KW"/>
</dbReference>
<dbReference type="InterPro" id="IPR002933">
    <property type="entry name" value="Peptidase_M20"/>
</dbReference>
<accession>A0A2V0QF36</accession>
<evidence type="ECO:0000313" key="4">
    <source>
        <dbReference type="EMBL" id="GBH11544.1"/>
    </source>
</evidence>
<sequence length="473" mass="51278">MSRTAAVDYAAKLFDDGKFLQLLSEAVARPTQSQIAECMPDLYAYLSDFIGPYLQSFGFTFEIHDNPIEGYSPFMIAQRIESPELPTVLCYGHGDVVPGRPEQWKEGLSPWKIVTVGDRWYGRGTADNKAQHLINLAALEQVIRSRDGQVGFNFKLLLEMGEENGSPGLQQFCEAHASELQADVFIASDGPRMNAKSPTLFLGSRGVFNFKLSVDYGKGAHHSGNWGGLLKNPGIVLANALACLVDKDGVVKAPGLMPEAIPEQVRQSIVDLDLGGQPGDPAVDPEWGQPGLTAGEKVYGWNTLDVLAFKTGNPDSPVHAIPASAVAHCHMRYVVGTDPTTFVGCVEAHLQAHGFGEVKVEEDASHAMKATRLDPKNPWVGWAMSSLQDTTGKPATLLPNLGGSIPNDAFSEVLGLPTVWVPHSYPACSQHAPNEHVLAPMMRESLQIMAGLFWDLGDHGVRVRQEAAVYTQN</sequence>
<reference evidence="4 5" key="1">
    <citation type="submission" date="2018-04" db="EMBL/GenBank/DDBJ databases">
        <title>Draft genome sequence of Pseudomonas syringae pv. actinidiae biovar 1 strains isolated from kiwifruit in Kagawa prefecture.</title>
        <authorList>
            <person name="Tabuchi M."/>
            <person name="Saito M."/>
            <person name="Fujiwara S."/>
            <person name="Sasa N."/>
            <person name="Akimitsu K."/>
            <person name="Gomi K."/>
            <person name="Konishi-Sugita S."/>
            <person name="Hamano K."/>
            <person name="Kataoka I."/>
        </authorList>
    </citation>
    <scope>NUCLEOTIDE SEQUENCE [LARGE SCALE GENOMIC DNA]</scope>
    <source>
        <strain evidence="4 5">MAFF212206</strain>
    </source>
</reference>
<dbReference type="GO" id="GO:0046872">
    <property type="term" value="F:metal ion binding"/>
    <property type="evidence" value="ECO:0007669"/>
    <property type="project" value="UniProtKB-KW"/>
</dbReference>
<evidence type="ECO:0000256" key="2">
    <source>
        <dbReference type="ARBA" id="ARBA00022723"/>
    </source>
</evidence>
<name>A0A2V0QF36_PSESF</name>
<proteinExistence type="predicted"/>
<dbReference type="GO" id="GO:0006508">
    <property type="term" value="P:proteolysis"/>
    <property type="evidence" value="ECO:0007669"/>
    <property type="project" value="UniProtKB-KW"/>
</dbReference>
<dbReference type="RefSeq" id="WP_110459692.1">
    <property type="nucleotide sequence ID" value="NZ_AP019411.1"/>
</dbReference>
<dbReference type="AlphaFoldDB" id="A0A2V0QF36"/>